<evidence type="ECO:0000313" key="4">
    <source>
        <dbReference type="EMBL" id="OQE14031.1"/>
    </source>
</evidence>
<dbReference type="InterPro" id="IPR002110">
    <property type="entry name" value="Ankyrin_rpt"/>
</dbReference>
<accession>A0A1V6SJ10</accession>
<dbReference type="PROSITE" id="PS50297">
    <property type="entry name" value="ANK_REP_REGION"/>
    <property type="match status" value="3"/>
</dbReference>
<dbReference type="OrthoDB" id="366390at2759"/>
<dbReference type="PANTHER" id="PTHR24123:SF33">
    <property type="entry name" value="PROTEIN HOS4"/>
    <property type="match status" value="1"/>
</dbReference>
<keyword evidence="2 3" id="KW-0040">ANK repeat</keyword>
<comment type="caution">
    <text evidence="4">The sequence shown here is derived from an EMBL/GenBank/DDBJ whole genome shotgun (WGS) entry which is preliminary data.</text>
</comment>
<keyword evidence="1" id="KW-0677">Repeat</keyword>
<sequence length="419" mass="47657">MSLDSLPIEVICLIVSCLPWRKNMLPLLRCNRLLHDIVIHLMYKQDEDERERTGNRPLRWLIKRGFELGVQRMISRNNLDVNMVLCSRHYTSANTPLLHAIKYGHTNIVELLLRNGAQVNLDTDISALQYAATLGDYNMTSLLLQRGAHIDLVSSGICPLGRALEYNTASHDQNPWSSETWDDPPPEGDKELVNVISLLLAHGADPHFQYHNKLPTCLHRMTRRPWISMKKLFRLFLDYGADLNARDSRGNTPLHVSFVQNAFLGDKKAQKEFVGLLLRSGADINIRNYKREPPLGIRFGDPDIFEQALKPGASTRCRRKKGSMALYRILKTCLRKQKNKKQHQINTVLIELLLEHGARADQVVDGKCLLDLPAAGMYPVLENLVGVRMAARGVSKKSSSEPSSESFKETFKRIFEQIF</sequence>
<evidence type="ECO:0000313" key="5">
    <source>
        <dbReference type="Proteomes" id="UP000191342"/>
    </source>
</evidence>
<dbReference type="PROSITE" id="PS50088">
    <property type="entry name" value="ANK_REPEAT"/>
    <property type="match status" value="3"/>
</dbReference>
<dbReference type="EMBL" id="MLQL01000041">
    <property type="protein sequence ID" value="OQE14031.1"/>
    <property type="molecule type" value="Genomic_DNA"/>
</dbReference>
<dbReference type="Proteomes" id="UP000191342">
    <property type="component" value="Unassembled WGS sequence"/>
</dbReference>
<feature type="repeat" description="ANK" evidence="3">
    <location>
        <begin position="123"/>
        <end position="155"/>
    </location>
</feature>
<reference evidence="5" key="1">
    <citation type="journal article" date="2017" name="Nat. Microbiol.">
        <title>Global analysis of biosynthetic gene clusters reveals vast potential of secondary metabolite production in Penicillium species.</title>
        <authorList>
            <person name="Nielsen J.C."/>
            <person name="Grijseels S."/>
            <person name="Prigent S."/>
            <person name="Ji B."/>
            <person name="Dainat J."/>
            <person name="Nielsen K.F."/>
            <person name="Frisvad J.C."/>
            <person name="Workman M."/>
            <person name="Nielsen J."/>
        </authorList>
    </citation>
    <scope>NUCLEOTIDE SEQUENCE [LARGE SCALE GENOMIC DNA]</scope>
    <source>
        <strain evidence="5">IBT 14082</strain>
    </source>
</reference>
<protein>
    <submittedName>
        <fullName evidence="4">Uncharacterized protein</fullName>
    </submittedName>
</protein>
<feature type="repeat" description="ANK" evidence="3">
    <location>
        <begin position="249"/>
        <end position="289"/>
    </location>
</feature>
<gene>
    <name evidence="4" type="ORF">PENFLA_c041G00695</name>
</gene>
<evidence type="ECO:0000256" key="2">
    <source>
        <dbReference type="ARBA" id="ARBA00023043"/>
    </source>
</evidence>
<evidence type="ECO:0000256" key="3">
    <source>
        <dbReference type="PROSITE-ProRule" id="PRU00023"/>
    </source>
</evidence>
<feature type="repeat" description="ANK" evidence="3">
    <location>
        <begin position="92"/>
        <end position="124"/>
    </location>
</feature>
<dbReference type="SMART" id="SM00248">
    <property type="entry name" value="ANK"/>
    <property type="match status" value="5"/>
</dbReference>
<dbReference type="InterPro" id="IPR036770">
    <property type="entry name" value="Ankyrin_rpt-contain_sf"/>
</dbReference>
<proteinExistence type="predicted"/>
<dbReference type="AlphaFoldDB" id="A0A1V6SJ10"/>
<evidence type="ECO:0000256" key="1">
    <source>
        <dbReference type="ARBA" id="ARBA00022737"/>
    </source>
</evidence>
<name>A0A1V6SJ10_9EURO</name>
<dbReference type="PANTHER" id="PTHR24123">
    <property type="entry name" value="ANKYRIN REPEAT-CONTAINING"/>
    <property type="match status" value="1"/>
</dbReference>
<keyword evidence="5" id="KW-1185">Reference proteome</keyword>
<dbReference type="Pfam" id="PF12796">
    <property type="entry name" value="Ank_2"/>
    <property type="match status" value="2"/>
</dbReference>
<organism evidence="4 5">
    <name type="scientific">Penicillium flavigenum</name>
    <dbReference type="NCBI Taxonomy" id="254877"/>
    <lineage>
        <taxon>Eukaryota</taxon>
        <taxon>Fungi</taxon>
        <taxon>Dikarya</taxon>
        <taxon>Ascomycota</taxon>
        <taxon>Pezizomycotina</taxon>
        <taxon>Eurotiomycetes</taxon>
        <taxon>Eurotiomycetidae</taxon>
        <taxon>Eurotiales</taxon>
        <taxon>Aspergillaceae</taxon>
        <taxon>Penicillium</taxon>
    </lineage>
</organism>
<dbReference type="SUPFAM" id="SSF48403">
    <property type="entry name" value="Ankyrin repeat"/>
    <property type="match status" value="1"/>
</dbReference>
<dbReference type="Gene3D" id="1.25.40.20">
    <property type="entry name" value="Ankyrin repeat-containing domain"/>
    <property type="match status" value="1"/>
</dbReference>
<dbReference type="STRING" id="254877.A0A1V6SJ10"/>
<dbReference type="InterPro" id="IPR051165">
    <property type="entry name" value="Multifunctional_ANK_Repeat"/>
</dbReference>